<dbReference type="GO" id="GO:0006304">
    <property type="term" value="P:DNA modification"/>
    <property type="evidence" value="ECO:0007669"/>
    <property type="project" value="InterPro"/>
</dbReference>
<dbReference type="Gene3D" id="3.40.50.150">
    <property type="entry name" value="Vaccinia Virus protein VP39"/>
    <property type="match status" value="1"/>
</dbReference>
<accession>A0A1K1LND8</accession>
<dbReference type="InterPro" id="IPR029063">
    <property type="entry name" value="SAM-dependent_MTases_sf"/>
</dbReference>
<evidence type="ECO:0000256" key="3">
    <source>
        <dbReference type="ARBA" id="ARBA00022679"/>
    </source>
</evidence>
<organism evidence="7 8">
    <name type="scientific">Ruminococcus flavefaciens</name>
    <dbReference type="NCBI Taxonomy" id="1265"/>
    <lineage>
        <taxon>Bacteria</taxon>
        <taxon>Bacillati</taxon>
        <taxon>Bacillota</taxon>
        <taxon>Clostridia</taxon>
        <taxon>Eubacteriales</taxon>
        <taxon>Oscillospiraceae</taxon>
        <taxon>Ruminococcus</taxon>
    </lineage>
</organism>
<evidence type="ECO:0000313" key="7">
    <source>
        <dbReference type="EMBL" id="SFW12409.1"/>
    </source>
</evidence>
<dbReference type="Proteomes" id="UP000183461">
    <property type="component" value="Unassembled WGS sequence"/>
</dbReference>
<dbReference type="PANTHER" id="PTHR33841">
    <property type="entry name" value="DNA METHYLTRANSFERASE YEEA-RELATED"/>
    <property type="match status" value="1"/>
</dbReference>
<dbReference type="SUPFAM" id="SSF53335">
    <property type="entry name" value="S-adenosyl-L-methionine-dependent methyltransferases"/>
    <property type="match status" value="1"/>
</dbReference>
<reference evidence="7 8" key="1">
    <citation type="submission" date="2016-11" db="EMBL/GenBank/DDBJ databases">
        <authorList>
            <person name="Jaros S."/>
            <person name="Januszkiewicz K."/>
            <person name="Wedrychowicz H."/>
        </authorList>
    </citation>
    <scope>NUCLEOTIDE SEQUENCE [LARGE SCALE GENOMIC DNA]</scope>
    <source>
        <strain evidence="7 8">YL228</strain>
    </source>
</reference>
<evidence type="ECO:0000256" key="1">
    <source>
        <dbReference type="ARBA" id="ARBA00011900"/>
    </source>
</evidence>
<evidence type="ECO:0000256" key="4">
    <source>
        <dbReference type="ARBA" id="ARBA00022691"/>
    </source>
</evidence>
<dbReference type="GO" id="GO:0032259">
    <property type="term" value="P:methylation"/>
    <property type="evidence" value="ECO:0007669"/>
    <property type="project" value="UniProtKB-KW"/>
</dbReference>
<feature type="domain" description="Type II methyltransferase M.TaqI-like" evidence="6">
    <location>
        <begin position="221"/>
        <end position="399"/>
    </location>
</feature>
<dbReference type="Pfam" id="PF07669">
    <property type="entry name" value="Eco57I"/>
    <property type="match status" value="1"/>
</dbReference>
<keyword evidence="2 7" id="KW-0489">Methyltransferase</keyword>
<dbReference type="InterPro" id="IPR011639">
    <property type="entry name" value="MethylTrfase_TaqI-like_dom"/>
</dbReference>
<evidence type="ECO:0000259" key="6">
    <source>
        <dbReference type="Pfam" id="PF07669"/>
    </source>
</evidence>
<comment type="catalytic activity">
    <reaction evidence="5">
        <text>a 2'-deoxyadenosine in DNA + S-adenosyl-L-methionine = an N(6)-methyl-2'-deoxyadenosine in DNA + S-adenosyl-L-homocysteine + H(+)</text>
        <dbReference type="Rhea" id="RHEA:15197"/>
        <dbReference type="Rhea" id="RHEA-COMP:12418"/>
        <dbReference type="Rhea" id="RHEA-COMP:12419"/>
        <dbReference type="ChEBI" id="CHEBI:15378"/>
        <dbReference type="ChEBI" id="CHEBI:57856"/>
        <dbReference type="ChEBI" id="CHEBI:59789"/>
        <dbReference type="ChEBI" id="CHEBI:90615"/>
        <dbReference type="ChEBI" id="CHEBI:90616"/>
        <dbReference type="EC" id="2.1.1.72"/>
    </reaction>
</comment>
<name>A0A1K1LND8_RUMFL</name>
<protein>
    <recommendedName>
        <fullName evidence="1">site-specific DNA-methyltransferase (adenine-specific)</fullName>
        <ecNumber evidence="1">2.1.1.72</ecNumber>
    </recommendedName>
</protein>
<dbReference type="EMBL" id="FPIP01000001">
    <property type="protein sequence ID" value="SFW12409.1"/>
    <property type="molecule type" value="Genomic_DNA"/>
</dbReference>
<dbReference type="GO" id="GO:0009007">
    <property type="term" value="F:site-specific DNA-methyltransferase (adenine-specific) activity"/>
    <property type="evidence" value="ECO:0007669"/>
    <property type="project" value="UniProtKB-EC"/>
</dbReference>
<dbReference type="PRINTS" id="PR00507">
    <property type="entry name" value="N12N6MTFRASE"/>
</dbReference>
<dbReference type="GO" id="GO:0003676">
    <property type="term" value="F:nucleic acid binding"/>
    <property type="evidence" value="ECO:0007669"/>
    <property type="project" value="InterPro"/>
</dbReference>
<dbReference type="EC" id="2.1.1.72" evidence="1"/>
<keyword evidence="4" id="KW-0949">S-adenosyl-L-methionine</keyword>
<proteinExistence type="predicted"/>
<dbReference type="InterPro" id="IPR050953">
    <property type="entry name" value="N4_N6_ade-DNA_methylase"/>
</dbReference>
<sequence>MKRSSLKNITEAVKNEFRSALDSDELRFEAFFRGAAMRYIAANKLQIDKTALSDAFPEVFPRLTVESAVISASDKVCKMLGDIPDESWKSNVQLIGRLYQYFNSDAKEAALSGLKRNVKVGAENISAATQIFTPQWIVRYMTENTLGQAFSSVCGFDTSNLPYHIQRDTEAIPCAPEDITFLDPCMGSGNILTAALDLFMELYISRGYDRLEAAKLALTRNIFGLDIDSRMRRMSHFALIMKAADYAPEILSCNIELNLWDTEDLAGADDFSQQFEGSELFGSLLRPTIPPKTHGTKAAKVYELLTRKYDAVVTNPPYLSCGNMSSQLLCFIKANYPDSRADLFSAFIQRCTELAKPVGYLGFLTPFVWLFIQSYEKLRRMMFTERTLESLVQFEYSAFEEATVPVCAFTMRNCKTECKGVYFRLTDFRGGLEVQREKLLEAIASPDCNYVFKADAEDFCKLPNAPAAYWLSENVRGLFSKYPPLGSIAAPRKGNSTSDNDRFLRLWFEVDKNKLNLDSSYIDRAETLKKRWFPYNKGGGYRKWYGFNDYVIDWFDDGAEIRAIPTAVVANYRYFTKAGLTWSTLTSGKFSIREFRKGYIFDNGGCCIFDLGGKKHFICALLNSKVFAYIFGQLNPTLNFQSGEVAKFPVIYKKSAEVDELAAECVEISRAEYDSFETSRDFKKHPLI</sequence>
<dbReference type="InterPro" id="IPR002052">
    <property type="entry name" value="DNA_methylase_N6_adenine_CS"/>
</dbReference>
<keyword evidence="3 7" id="KW-0808">Transferase</keyword>
<dbReference type="RefSeq" id="WP_072299023.1">
    <property type="nucleotide sequence ID" value="NZ_FPIP01000001.1"/>
</dbReference>
<dbReference type="PROSITE" id="PS00092">
    <property type="entry name" value="N6_MTASE"/>
    <property type="match status" value="1"/>
</dbReference>
<evidence type="ECO:0000256" key="5">
    <source>
        <dbReference type="ARBA" id="ARBA00047942"/>
    </source>
</evidence>
<evidence type="ECO:0000313" key="8">
    <source>
        <dbReference type="Proteomes" id="UP000183461"/>
    </source>
</evidence>
<gene>
    <name evidence="7" type="ORF">SAMN02910280_0610</name>
</gene>
<evidence type="ECO:0000256" key="2">
    <source>
        <dbReference type="ARBA" id="ARBA00022603"/>
    </source>
</evidence>
<dbReference type="AlphaFoldDB" id="A0A1K1LND8"/>
<dbReference type="PANTHER" id="PTHR33841:SF1">
    <property type="entry name" value="DNA METHYLTRANSFERASE A"/>
    <property type="match status" value="1"/>
</dbReference>